<comment type="similarity">
    <text evidence="1">Belongs to the RutC family.</text>
</comment>
<dbReference type="Gene3D" id="3.30.1330.40">
    <property type="entry name" value="RutC-like"/>
    <property type="match status" value="1"/>
</dbReference>
<dbReference type="SUPFAM" id="SSF55298">
    <property type="entry name" value="YjgF-like"/>
    <property type="match status" value="1"/>
</dbReference>
<dbReference type="GO" id="GO:0005829">
    <property type="term" value="C:cytosol"/>
    <property type="evidence" value="ECO:0007669"/>
    <property type="project" value="TreeGrafter"/>
</dbReference>
<dbReference type="Proteomes" id="UP000199155">
    <property type="component" value="Unassembled WGS sequence"/>
</dbReference>
<keyword evidence="4" id="KW-1185">Reference proteome</keyword>
<dbReference type="EMBL" id="FNFF01000004">
    <property type="protein sequence ID" value="SDK10779.1"/>
    <property type="molecule type" value="Genomic_DNA"/>
</dbReference>
<dbReference type="RefSeq" id="WP_245769316.1">
    <property type="nucleotide sequence ID" value="NZ_FNFF01000004.1"/>
</dbReference>
<dbReference type="InterPro" id="IPR006175">
    <property type="entry name" value="YjgF/YER057c/UK114"/>
</dbReference>
<dbReference type="InterPro" id="IPR035959">
    <property type="entry name" value="RutC-like_sf"/>
</dbReference>
<dbReference type="GO" id="GO:0019239">
    <property type="term" value="F:deaminase activity"/>
    <property type="evidence" value="ECO:0007669"/>
    <property type="project" value="TreeGrafter"/>
</dbReference>
<evidence type="ECO:0000313" key="4">
    <source>
        <dbReference type="Proteomes" id="UP000199155"/>
    </source>
</evidence>
<gene>
    <name evidence="3" type="ORF">SAMN05421806_104475</name>
</gene>
<organism evidence="3 4">
    <name type="scientific">Streptomyces indicus</name>
    <dbReference type="NCBI Taxonomy" id="417292"/>
    <lineage>
        <taxon>Bacteria</taxon>
        <taxon>Bacillati</taxon>
        <taxon>Actinomycetota</taxon>
        <taxon>Actinomycetes</taxon>
        <taxon>Kitasatosporales</taxon>
        <taxon>Streptomycetaceae</taxon>
        <taxon>Streptomyces</taxon>
    </lineage>
</organism>
<accession>A0A1G8Z6S0</accession>
<dbReference type="CDD" id="cd00448">
    <property type="entry name" value="YjgF_YER057c_UK114_family"/>
    <property type="match status" value="1"/>
</dbReference>
<dbReference type="STRING" id="417292.SAMN05421806_104475"/>
<dbReference type="AlphaFoldDB" id="A0A1G8Z6S0"/>
<protein>
    <submittedName>
        <fullName evidence="3">Enamine deaminase RidA, house cleaning of reactive enamine intermediates, YjgF/YER057c/UK114 family</fullName>
    </submittedName>
</protein>
<evidence type="ECO:0000313" key="3">
    <source>
        <dbReference type="EMBL" id="SDK10779.1"/>
    </source>
</evidence>
<dbReference type="PANTHER" id="PTHR11803:SF58">
    <property type="entry name" value="PROTEIN HMF1-RELATED"/>
    <property type="match status" value="1"/>
</dbReference>
<evidence type="ECO:0000256" key="1">
    <source>
        <dbReference type="ARBA" id="ARBA00010552"/>
    </source>
</evidence>
<dbReference type="Pfam" id="PF01042">
    <property type="entry name" value="Ribonuc_L-PSP"/>
    <property type="match status" value="1"/>
</dbReference>
<evidence type="ECO:0000256" key="2">
    <source>
        <dbReference type="SAM" id="MobiDB-lite"/>
    </source>
</evidence>
<feature type="region of interest" description="Disordered" evidence="2">
    <location>
        <begin position="1"/>
        <end position="53"/>
    </location>
</feature>
<proteinExistence type="inferred from homology"/>
<dbReference type="PANTHER" id="PTHR11803">
    <property type="entry name" value="2-IMINOBUTANOATE/2-IMINOPROPANOATE DEAMINASE RIDA"/>
    <property type="match status" value="1"/>
</dbReference>
<name>A0A1G8Z6S0_9ACTN</name>
<sequence>MSRIRTLPARGHSTARRAVRQAPRAVRRIAPDRPTRAGGRGPPDGYRGHPTGTPGCPAVTAPGCPLVTSEVVIIQRTIAAAGLLKPPTYSHASIVEAGTRLAFLAGSVPLDADGQLIGPGDPVRQTEQVLANLEGQLHAIGSDLSQVVYTDVYVVSSDPAVLAEVWRVVEASGLSTAEGGPHSSTLLGVASLGYPGQLVEITATAVVPE</sequence>
<reference evidence="3 4" key="1">
    <citation type="submission" date="2016-10" db="EMBL/GenBank/DDBJ databases">
        <authorList>
            <person name="de Groot N.N."/>
        </authorList>
    </citation>
    <scope>NUCLEOTIDE SEQUENCE [LARGE SCALE GENOMIC DNA]</scope>
    <source>
        <strain evidence="3 4">CGMCC 4.5727</strain>
    </source>
</reference>